<evidence type="ECO:0000256" key="2">
    <source>
        <dbReference type="ARBA" id="ARBA00013855"/>
    </source>
</evidence>
<evidence type="ECO:0000313" key="9">
    <source>
        <dbReference type="Proteomes" id="UP000002207"/>
    </source>
</evidence>
<evidence type="ECO:0000259" key="7">
    <source>
        <dbReference type="Pfam" id="PF04085"/>
    </source>
</evidence>
<keyword evidence="5" id="KW-0175">Coiled coil</keyword>
<dbReference type="OrthoDB" id="9792313at2"/>
<evidence type="ECO:0000256" key="6">
    <source>
        <dbReference type="SAM" id="MobiDB-lite"/>
    </source>
</evidence>
<feature type="domain" description="Rod shape-determining protein MreC beta-barrel core" evidence="7">
    <location>
        <begin position="129"/>
        <end position="275"/>
    </location>
</feature>
<dbReference type="GO" id="GO:0008360">
    <property type="term" value="P:regulation of cell shape"/>
    <property type="evidence" value="ECO:0007669"/>
    <property type="project" value="UniProtKB-KW"/>
</dbReference>
<dbReference type="GO" id="GO:0005886">
    <property type="term" value="C:plasma membrane"/>
    <property type="evidence" value="ECO:0007669"/>
    <property type="project" value="TreeGrafter"/>
</dbReference>
<dbReference type="eggNOG" id="COG1792">
    <property type="taxonomic scope" value="Bacteria"/>
</dbReference>
<dbReference type="Gene3D" id="2.40.10.350">
    <property type="entry name" value="Rod shape-determining protein MreC, domain 2"/>
    <property type="match status" value="1"/>
</dbReference>
<dbReference type="Proteomes" id="UP000002207">
    <property type="component" value="Chromosome"/>
</dbReference>
<dbReference type="InterPro" id="IPR042177">
    <property type="entry name" value="Cell/Rod_1"/>
</dbReference>
<feature type="region of interest" description="Disordered" evidence="6">
    <location>
        <begin position="336"/>
        <end position="459"/>
    </location>
</feature>
<dbReference type="NCBIfam" id="NF010519">
    <property type="entry name" value="PRK13922.13-4"/>
    <property type="match status" value="1"/>
</dbReference>
<dbReference type="PANTHER" id="PTHR34138">
    <property type="entry name" value="CELL SHAPE-DETERMINING PROTEIN MREC"/>
    <property type="match status" value="1"/>
</dbReference>
<evidence type="ECO:0000256" key="5">
    <source>
        <dbReference type="SAM" id="Coils"/>
    </source>
</evidence>
<keyword evidence="3" id="KW-0133">Cell shape</keyword>
<evidence type="ECO:0000256" key="3">
    <source>
        <dbReference type="ARBA" id="ARBA00022960"/>
    </source>
</evidence>
<dbReference type="InterPro" id="IPR055342">
    <property type="entry name" value="MreC_beta-barrel_core"/>
</dbReference>
<feature type="compositionally biased region" description="Low complexity" evidence="6">
    <location>
        <begin position="390"/>
        <end position="399"/>
    </location>
</feature>
<accession>C1F7D0</accession>
<dbReference type="EMBL" id="CP001472">
    <property type="protein sequence ID" value="ACO32551.1"/>
    <property type="molecule type" value="Genomic_DNA"/>
</dbReference>
<gene>
    <name evidence="8" type="primary">mreC</name>
    <name evidence="8" type="ordered locus">ACP_1686</name>
</gene>
<organism evidence="8 9">
    <name type="scientific">Acidobacterium capsulatum (strain ATCC 51196 / DSM 11244 / BCRC 80197 / JCM 7670 / NBRC 15755 / NCIMB 13165 / 161)</name>
    <dbReference type="NCBI Taxonomy" id="240015"/>
    <lineage>
        <taxon>Bacteria</taxon>
        <taxon>Pseudomonadati</taxon>
        <taxon>Acidobacteriota</taxon>
        <taxon>Terriglobia</taxon>
        <taxon>Terriglobales</taxon>
        <taxon>Acidobacteriaceae</taxon>
        <taxon>Acidobacterium</taxon>
    </lineage>
</organism>
<sequence>MESFFSRYRNPLVLLAVLLVQIIGLAVQVRRPSSAPGAPGVLLIRSWTLDLLGPPEHLVAATGNGITGLWDNYVDLIHVRQKNRQLLQEVDRLRIEQAGLAEDARQAQRLQALLGFKEKYIYQTVAAQVIGSSGSDQSHLLILDKGSADGLERDDAVITPNGIVGRLRSVFQHHSLLLEISDATSGAGVELATTRLQGVLRGNSYGQPEIVDVLPDERIQPGNPVITSGGDQIFPRGLPVGTVDRIVPDPGHSPLVNILIHPAAHLNRLNEVLIITNTASQMPQQEVQDIANSELDQVQQKAADILAERLPSAIDPEAPPEELFTSIVNGFALEQPLPALHPPAPAQPDQFTPGQTPPAASMTPGARNGPVRNGIERVPRRNPNQPPPAGIITAPTPGIVVTGNPPPANTKTGQPAKAAATAHPASSHPASSHPAKSHAAVTQPAHNKAAAHATSGEGH</sequence>
<dbReference type="InParanoid" id="C1F7D0"/>
<evidence type="ECO:0000313" key="8">
    <source>
        <dbReference type="EMBL" id="ACO32551.1"/>
    </source>
</evidence>
<dbReference type="Pfam" id="PF04085">
    <property type="entry name" value="MreC"/>
    <property type="match status" value="1"/>
</dbReference>
<dbReference type="RefSeq" id="WP_015896810.1">
    <property type="nucleotide sequence ID" value="NC_012483.1"/>
</dbReference>
<keyword evidence="9" id="KW-1185">Reference proteome</keyword>
<protein>
    <recommendedName>
        <fullName evidence="2">Cell shape-determining protein MreC</fullName>
    </recommendedName>
    <alternativeName>
        <fullName evidence="4">Cell shape protein MreC</fullName>
    </alternativeName>
</protein>
<dbReference type="InterPro" id="IPR007221">
    <property type="entry name" value="MreC"/>
</dbReference>
<feature type="compositionally biased region" description="Low complexity" evidence="6">
    <location>
        <begin position="415"/>
        <end position="440"/>
    </location>
</feature>
<proteinExistence type="inferred from homology"/>
<name>C1F7D0_ACIC5</name>
<evidence type="ECO:0000256" key="1">
    <source>
        <dbReference type="ARBA" id="ARBA00009369"/>
    </source>
</evidence>
<comment type="similarity">
    <text evidence="1">Belongs to the MreC family.</text>
</comment>
<reference evidence="8 9" key="1">
    <citation type="journal article" date="2009" name="Appl. Environ. Microbiol.">
        <title>Three genomes from the phylum Acidobacteria provide insight into the lifestyles of these microorganisms in soils.</title>
        <authorList>
            <person name="Ward N.L."/>
            <person name="Challacombe J.F."/>
            <person name="Janssen P.H."/>
            <person name="Henrissat B."/>
            <person name="Coutinho P.M."/>
            <person name="Wu M."/>
            <person name="Xie G."/>
            <person name="Haft D.H."/>
            <person name="Sait M."/>
            <person name="Badger J."/>
            <person name="Barabote R.D."/>
            <person name="Bradley B."/>
            <person name="Brettin T.S."/>
            <person name="Brinkac L.M."/>
            <person name="Bruce D."/>
            <person name="Creasy T."/>
            <person name="Daugherty S.C."/>
            <person name="Davidsen T.M."/>
            <person name="DeBoy R.T."/>
            <person name="Detter J.C."/>
            <person name="Dodson R.J."/>
            <person name="Durkin A.S."/>
            <person name="Ganapathy A."/>
            <person name="Gwinn-Giglio M."/>
            <person name="Han C.S."/>
            <person name="Khouri H."/>
            <person name="Kiss H."/>
            <person name="Kothari S.P."/>
            <person name="Madupu R."/>
            <person name="Nelson K.E."/>
            <person name="Nelson W.C."/>
            <person name="Paulsen I."/>
            <person name="Penn K."/>
            <person name="Ren Q."/>
            <person name="Rosovitz M.J."/>
            <person name="Selengut J.D."/>
            <person name="Shrivastava S."/>
            <person name="Sullivan S.A."/>
            <person name="Tapia R."/>
            <person name="Thompson L.S."/>
            <person name="Watkins K.L."/>
            <person name="Yang Q."/>
            <person name="Yu C."/>
            <person name="Zafar N."/>
            <person name="Zhou L."/>
            <person name="Kuske C.R."/>
        </authorList>
    </citation>
    <scope>NUCLEOTIDE SEQUENCE [LARGE SCALE GENOMIC DNA]</scope>
    <source>
        <strain evidence="9">ATCC 51196 / DSM 11244 / BCRC 80197 / JCM 7670 / NBRC 15755 / NCIMB 13165 / 161</strain>
    </source>
</reference>
<dbReference type="HOGENOM" id="CLU_042663_1_0_0"/>
<feature type="coiled-coil region" evidence="5">
    <location>
        <begin position="76"/>
        <end position="103"/>
    </location>
</feature>
<dbReference type="PANTHER" id="PTHR34138:SF1">
    <property type="entry name" value="CELL SHAPE-DETERMINING PROTEIN MREC"/>
    <property type="match status" value="1"/>
</dbReference>
<evidence type="ECO:0000256" key="4">
    <source>
        <dbReference type="ARBA" id="ARBA00032089"/>
    </source>
</evidence>
<dbReference type="KEGG" id="aca:ACP_1686"/>
<dbReference type="AlphaFoldDB" id="C1F7D0"/>
<dbReference type="InterPro" id="IPR042175">
    <property type="entry name" value="Cell/Rod_MreC_2"/>
</dbReference>
<dbReference type="Gene3D" id="2.40.10.340">
    <property type="entry name" value="Rod shape-determining protein MreC, domain 1"/>
    <property type="match status" value="1"/>
</dbReference>
<dbReference type="FunCoup" id="C1F7D0">
    <property type="interactions" value="326"/>
</dbReference>
<dbReference type="STRING" id="240015.ACP_1686"/>